<gene>
    <name evidence="2" type="ORF">COT71_00400</name>
</gene>
<dbReference type="AlphaFoldDB" id="A0A2M6X0H2"/>
<accession>A0A2M6X0H2</accession>
<evidence type="ECO:0000313" key="2">
    <source>
        <dbReference type="EMBL" id="PIT98494.1"/>
    </source>
</evidence>
<evidence type="ECO:0000313" key="3">
    <source>
        <dbReference type="Proteomes" id="UP000230731"/>
    </source>
</evidence>
<comment type="caution">
    <text evidence="2">The sequence shown here is derived from an EMBL/GenBank/DDBJ whole genome shotgun (WGS) entry which is preliminary data.</text>
</comment>
<dbReference type="EMBL" id="PEZP01000004">
    <property type="protein sequence ID" value="PIT98494.1"/>
    <property type="molecule type" value="Genomic_DNA"/>
</dbReference>
<feature type="region of interest" description="Disordered" evidence="1">
    <location>
        <begin position="1"/>
        <end position="22"/>
    </location>
</feature>
<name>A0A2M6X0H2_9BACT</name>
<proteinExistence type="predicted"/>
<evidence type="ECO:0000256" key="1">
    <source>
        <dbReference type="SAM" id="MobiDB-lite"/>
    </source>
</evidence>
<dbReference type="Proteomes" id="UP000230731">
    <property type="component" value="Unassembled WGS sequence"/>
</dbReference>
<protein>
    <submittedName>
        <fullName evidence="2">Uncharacterized protein</fullName>
    </submittedName>
</protein>
<organism evidence="2 3">
    <name type="scientific">Candidatus Andersenbacteria bacterium CG10_big_fil_rev_8_21_14_0_10_54_11</name>
    <dbReference type="NCBI Taxonomy" id="1974485"/>
    <lineage>
        <taxon>Bacteria</taxon>
        <taxon>Candidatus Anderseniibacteriota</taxon>
    </lineage>
</organism>
<sequence length="61" mass="6789">MKKAAEQKTRAAGRTHVTPEDLMQGLLEKLPANMRQKIENAVKEGPAGLQKLEQEFKKGKS</sequence>
<reference evidence="3" key="1">
    <citation type="submission" date="2017-09" db="EMBL/GenBank/DDBJ databases">
        <title>Depth-based differentiation of microbial function through sediment-hosted aquifers and enrichment of novel symbionts in the deep terrestrial subsurface.</title>
        <authorList>
            <person name="Probst A.J."/>
            <person name="Ladd B."/>
            <person name="Jarett J.K."/>
            <person name="Geller-Mcgrath D.E."/>
            <person name="Sieber C.M.K."/>
            <person name="Emerson J.B."/>
            <person name="Anantharaman K."/>
            <person name="Thomas B.C."/>
            <person name="Malmstrom R."/>
            <person name="Stieglmeier M."/>
            <person name="Klingl A."/>
            <person name="Woyke T."/>
            <person name="Ryan C.M."/>
            <person name="Banfield J.F."/>
        </authorList>
    </citation>
    <scope>NUCLEOTIDE SEQUENCE [LARGE SCALE GENOMIC DNA]</scope>
</reference>